<keyword evidence="3" id="KW-1185">Reference proteome</keyword>
<evidence type="ECO:0000313" key="3">
    <source>
        <dbReference type="Proteomes" id="UP000664169"/>
    </source>
</evidence>
<evidence type="ECO:0000256" key="1">
    <source>
        <dbReference type="SAM" id="MobiDB-lite"/>
    </source>
</evidence>
<comment type="caution">
    <text evidence="2">The sequence shown here is derived from an EMBL/GenBank/DDBJ whole genome shotgun (WGS) entry which is preliminary data.</text>
</comment>
<feature type="region of interest" description="Disordered" evidence="1">
    <location>
        <begin position="851"/>
        <end position="883"/>
    </location>
</feature>
<feature type="region of interest" description="Disordered" evidence="1">
    <location>
        <begin position="1"/>
        <end position="24"/>
    </location>
</feature>
<proteinExistence type="predicted"/>
<organism evidence="2 3">
    <name type="scientific">Gomphillus americanus</name>
    <dbReference type="NCBI Taxonomy" id="1940652"/>
    <lineage>
        <taxon>Eukaryota</taxon>
        <taxon>Fungi</taxon>
        <taxon>Dikarya</taxon>
        <taxon>Ascomycota</taxon>
        <taxon>Pezizomycotina</taxon>
        <taxon>Lecanoromycetes</taxon>
        <taxon>OSLEUM clade</taxon>
        <taxon>Ostropomycetidae</taxon>
        <taxon>Ostropales</taxon>
        <taxon>Graphidaceae</taxon>
        <taxon>Gomphilloideae</taxon>
        <taxon>Gomphillus</taxon>
    </lineage>
</organism>
<accession>A0A8H3EMT4</accession>
<dbReference type="AlphaFoldDB" id="A0A8H3EMT4"/>
<feature type="region of interest" description="Disordered" evidence="1">
    <location>
        <begin position="631"/>
        <end position="657"/>
    </location>
</feature>
<evidence type="ECO:0000313" key="2">
    <source>
        <dbReference type="EMBL" id="CAF9910076.1"/>
    </source>
</evidence>
<dbReference type="EMBL" id="CAJPDQ010000005">
    <property type="protein sequence ID" value="CAF9910076.1"/>
    <property type="molecule type" value="Genomic_DNA"/>
</dbReference>
<feature type="compositionally biased region" description="Polar residues" evidence="1">
    <location>
        <begin position="10"/>
        <end position="24"/>
    </location>
</feature>
<name>A0A8H3EMT4_9LECA</name>
<reference evidence="2" key="1">
    <citation type="submission" date="2021-03" db="EMBL/GenBank/DDBJ databases">
        <authorList>
            <person name="Tagirdzhanova G."/>
        </authorList>
    </citation>
    <scope>NUCLEOTIDE SEQUENCE</scope>
</reference>
<gene>
    <name evidence="2" type="ORF">GOMPHAMPRED_006944</name>
</gene>
<protein>
    <submittedName>
        <fullName evidence="2">Uncharacterized protein</fullName>
    </submittedName>
</protein>
<sequence length="883" mass="99842">MDSIPRYDQESTSENVSSTDQSNVANSAAATTFSDILRDQYQDPDCRAAIDNPSAIACTGSDPFRKPVCLRKAGPRTEPLYVYPCSCNEISKDYNEHFNEVVFMLRKNIFHAPSISSSFGEEMLYQLLKVGSSPQKVHTAIVAICEEEIYHQVKNVLYEPRLLKDCNLYNPTTTQRNLLSWFKKPYEPKHNDPQRPCMPLYVYAGKAVISLHQTLDSASTNILNDVAARTETMYDFSLCGAKITTADRSGFATMTCVLKVDADWYGLTAAHTFRKDCTTELSKSTSRLQASVEAKCFISLRGDTQPVERSIYLPVLSFFNTTTPDLDWGLVHLIDDYSIRNHLIRENVYASRGSFWNRPAVTGVAKNHPQIERNVLILSSVLSPLSGVLLDECTYRTTTGNGAAQLWSVESDDGQELVKGHSGSLVVDADTGEAYGYIVALDVFGKAQVVPLYSAFEQIRTLMSAKDVVLAEPVLIEINPGCTTTITKDAYRVSNSFRSSEDDKNPSEWLAERKEPLRHHRSDNASFQLPPTPLQSSAYPIEESPQFRHKASSHELPSFANKHKHQKVEKIFTGPRQETDAKHVGVLQKDSHRIVERLHNIRRGLQKERCQIDGSDLEFLLDLTNSMHDQFSTHSHKDQRRLNRPLGSGVRYEQTDTSTDSEFRIMDTNDTKRREVSLIQDSKEHHEHVVKLLSMGEQHPVHETETTSAEQHACEGVREQTIVDFGEFPKLHMIPGLPYDESDNEQANLFSYSDEKYRDDTTSITSLNHSPAFPIPGSSDTNSTIEILTKPEPKSEARLSLTCPGCGKNFTGEEPHIHGRMRHHLRQARCPGRRRPPYEICERTLPRYDNREMHMSPVHRKDHLERAHNPPKSPDEEDRPNAQ</sequence>
<dbReference type="OrthoDB" id="5865767at2759"/>
<dbReference type="Proteomes" id="UP000664169">
    <property type="component" value="Unassembled WGS sequence"/>
</dbReference>